<dbReference type="EMBL" id="LR593886">
    <property type="protein sequence ID" value="VTR96815.1"/>
    <property type="molecule type" value="Genomic_DNA"/>
</dbReference>
<dbReference type="Pfam" id="PF01170">
    <property type="entry name" value="UPF0020"/>
    <property type="match status" value="1"/>
</dbReference>
<dbReference type="RefSeq" id="WP_162670927.1">
    <property type="nucleotide sequence ID" value="NZ_LR593886.1"/>
</dbReference>
<dbReference type="Gene3D" id="3.30.2130.30">
    <property type="match status" value="1"/>
</dbReference>
<dbReference type="InterPro" id="IPR054170">
    <property type="entry name" value="RlmL_1st"/>
</dbReference>
<dbReference type="SMART" id="SM00981">
    <property type="entry name" value="THUMP"/>
    <property type="match status" value="1"/>
</dbReference>
<evidence type="ECO:0000256" key="3">
    <source>
        <dbReference type="PROSITE-ProRule" id="PRU00529"/>
    </source>
</evidence>
<keyword evidence="6" id="KW-1185">Reference proteome</keyword>
<dbReference type="PROSITE" id="PS00092">
    <property type="entry name" value="N6_MTASE"/>
    <property type="match status" value="1"/>
</dbReference>
<name>A0A6P2D8W7_9BACT</name>
<keyword evidence="3" id="KW-0694">RNA-binding</keyword>
<dbReference type="GO" id="GO:0003723">
    <property type="term" value="F:RNA binding"/>
    <property type="evidence" value="ECO:0007669"/>
    <property type="project" value="UniProtKB-UniRule"/>
</dbReference>
<evidence type="ECO:0000256" key="2">
    <source>
        <dbReference type="ARBA" id="ARBA00022679"/>
    </source>
</evidence>
<dbReference type="PROSITE" id="PS51165">
    <property type="entry name" value="THUMP"/>
    <property type="match status" value="1"/>
</dbReference>
<dbReference type="GO" id="GO:0070043">
    <property type="term" value="F:rRNA (guanine-N7-)-methyltransferase activity"/>
    <property type="evidence" value="ECO:0007669"/>
    <property type="project" value="TreeGrafter"/>
</dbReference>
<organism evidence="5 6">
    <name type="scientific">Gemmata massiliana</name>
    <dbReference type="NCBI Taxonomy" id="1210884"/>
    <lineage>
        <taxon>Bacteria</taxon>
        <taxon>Pseudomonadati</taxon>
        <taxon>Planctomycetota</taxon>
        <taxon>Planctomycetia</taxon>
        <taxon>Gemmatales</taxon>
        <taxon>Gemmataceae</taxon>
        <taxon>Gemmata</taxon>
    </lineage>
</organism>
<dbReference type="Gene3D" id="3.40.50.150">
    <property type="entry name" value="Vaccinia Virus protein VP39"/>
    <property type="match status" value="1"/>
</dbReference>
<dbReference type="InterPro" id="IPR004114">
    <property type="entry name" value="THUMP_dom"/>
</dbReference>
<dbReference type="InterPro" id="IPR002052">
    <property type="entry name" value="DNA_methylase_N6_adenine_CS"/>
</dbReference>
<reference evidence="5 6" key="1">
    <citation type="submission" date="2019-05" db="EMBL/GenBank/DDBJ databases">
        <authorList>
            <consortium name="Science for Life Laboratories"/>
        </authorList>
    </citation>
    <scope>NUCLEOTIDE SEQUENCE [LARGE SCALE GENOMIC DNA]</scope>
    <source>
        <strain evidence="5">Soil9</strain>
    </source>
</reference>
<dbReference type="PANTHER" id="PTHR47313">
    <property type="entry name" value="RIBOSOMAL RNA LARGE SUBUNIT METHYLTRANSFERASE K/L"/>
    <property type="match status" value="1"/>
</dbReference>
<keyword evidence="2 5" id="KW-0808">Transferase</keyword>
<gene>
    <name evidence="5" type="ORF">SOIL9_10320</name>
</gene>
<evidence type="ECO:0000313" key="5">
    <source>
        <dbReference type="EMBL" id="VTR96815.1"/>
    </source>
</evidence>
<protein>
    <recommendedName>
        <fullName evidence="4">THUMP domain-containing protein</fullName>
    </recommendedName>
</protein>
<dbReference type="PROSITE" id="PS01261">
    <property type="entry name" value="UPF0020"/>
    <property type="match status" value="1"/>
</dbReference>
<dbReference type="SUPFAM" id="SSF53335">
    <property type="entry name" value="S-adenosyl-L-methionine-dependent methyltransferases"/>
    <property type="match status" value="1"/>
</dbReference>
<evidence type="ECO:0000259" key="4">
    <source>
        <dbReference type="PROSITE" id="PS51165"/>
    </source>
</evidence>
<dbReference type="Pfam" id="PF02926">
    <property type="entry name" value="THUMP"/>
    <property type="match status" value="1"/>
</dbReference>
<dbReference type="CDD" id="cd11715">
    <property type="entry name" value="THUMP_AdoMetMT"/>
    <property type="match status" value="1"/>
</dbReference>
<dbReference type="GO" id="GO:0008990">
    <property type="term" value="F:rRNA (guanine-N2-)-methyltransferase activity"/>
    <property type="evidence" value="ECO:0007669"/>
    <property type="project" value="TreeGrafter"/>
</dbReference>
<sequence>MARYFATCARGLEPVLAGELNDLGARDIEPGRGGATFHGDAAMLYRACLWLRTAVRVLRPIHEFDVRSPDELYDAVRSINWSDWMTPDQTLAVDCNVRDSAITHSQYAARRVKDAICDQFRDRTGRRPSVDTEQPMIGLNLHVSKNHAILSLDSSWSSLHKRGYRPIQTIAPLNEALAAGLLLRANWDKSTPLVDPLCGSGTFCIEASWIALNRPPGLTRKWFAFQGWPDFDRPLWNAIRDDARRAVRKDLPAPIAGSDVRQDAVDLALQNARAAGVGNLLNIQRLEMRDARPPSDVPGVLVCNPPYGERIGEEEELIGLYARIGAAAKEYWPGWRLLVFTSNTMLAKKVGLKVVHKEPFFNGSLECFLWEFATGR</sequence>
<evidence type="ECO:0000313" key="6">
    <source>
        <dbReference type="Proteomes" id="UP000464178"/>
    </source>
</evidence>
<dbReference type="PANTHER" id="PTHR47313:SF1">
    <property type="entry name" value="RIBOSOMAL RNA LARGE SUBUNIT METHYLTRANSFERASE K_L"/>
    <property type="match status" value="1"/>
</dbReference>
<accession>A0A6P2D8W7</accession>
<dbReference type="InterPro" id="IPR029063">
    <property type="entry name" value="SAM-dependent_MTases_sf"/>
</dbReference>
<dbReference type="Proteomes" id="UP000464178">
    <property type="component" value="Chromosome"/>
</dbReference>
<evidence type="ECO:0000256" key="1">
    <source>
        <dbReference type="ARBA" id="ARBA00022603"/>
    </source>
</evidence>
<dbReference type="KEGG" id="gms:SOIL9_10320"/>
<proteinExistence type="predicted"/>
<feature type="domain" description="THUMP" evidence="4">
    <location>
        <begin position="43"/>
        <end position="154"/>
    </location>
</feature>
<dbReference type="Pfam" id="PF22020">
    <property type="entry name" value="RlmL_1st"/>
    <property type="match status" value="1"/>
</dbReference>
<keyword evidence="1 5" id="KW-0489">Methyltransferase</keyword>
<dbReference type="AlphaFoldDB" id="A0A6P2D8W7"/>
<dbReference type="InterPro" id="IPR000241">
    <property type="entry name" value="RlmKL-like_Mtase"/>
</dbReference>
<dbReference type="InterPro" id="IPR053943">
    <property type="entry name" value="RlmKL-like_Mtase_CS"/>
</dbReference>